<accession>A0ABU1ZPP1</accession>
<sequence length="157" mass="16939">MFAVFPVSLRYGFVVVLVVVVASTAWRHRDDDWVHGLLRPEGSGKVQIQFDNGTVREPAAVVPVASDKAPENLPGQLKKCLRGKQTIYTDQPCSPDAKVAKVDGGNVTVVPSVGAKPTSRSDTGTAPAEARKTLRDALDLSGNDNIRDKMMERAVNK</sequence>
<evidence type="ECO:0008006" key="3">
    <source>
        <dbReference type="Google" id="ProtNLM"/>
    </source>
</evidence>
<dbReference type="EMBL" id="JAVDXO010000006">
    <property type="protein sequence ID" value="MDR7307520.1"/>
    <property type="molecule type" value="Genomic_DNA"/>
</dbReference>
<dbReference type="RefSeq" id="WP_310343855.1">
    <property type="nucleotide sequence ID" value="NZ_JAVDXO010000006.1"/>
</dbReference>
<proteinExistence type="predicted"/>
<evidence type="ECO:0000313" key="1">
    <source>
        <dbReference type="EMBL" id="MDR7307520.1"/>
    </source>
</evidence>
<dbReference type="Proteomes" id="UP001268089">
    <property type="component" value="Unassembled WGS sequence"/>
</dbReference>
<comment type="caution">
    <text evidence="1">The sequence shown here is derived from an EMBL/GenBank/DDBJ whole genome shotgun (WGS) entry which is preliminary data.</text>
</comment>
<protein>
    <recommendedName>
        <fullName evidence="3">DUF4124 domain-containing protein</fullName>
    </recommendedName>
</protein>
<evidence type="ECO:0000313" key="2">
    <source>
        <dbReference type="Proteomes" id="UP001268089"/>
    </source>
</evidence>
<reference evidence="1 2" key="1">
    <citation type="submission" date="2023-07" db="EMBL/GenBank/DDBJ databases">
        <title>Sorghum-associated microbial communities from plants grown in Nebraska, USA.</title>
        <authorList>
            <person name="Schachtman D."/>
        </authorList>
    </citation>
    <scope>NUCLEOTIDE SEQUENCE [LARGE SCALE GENOMIC DNA]</scope>
    <source>
        <strain evidence="1 2">BE308</strain>
    </source>
</reference>
<name>A0ABU1ZPP1_9BURK</name>
<keyword evidence="2" id="KW-1185">Reference proteome</keyword>
<organism evidence="1 2">
    <name type="scientific">Rhodoferax saidenbachensis</name>
    <dbReference type="NCBI Taxonomy" id="1484693"/>
    <lineage>
        <taxon>Bacteria</taxon>
        <taxon>Pseudomonadati</taxon>
        <taxon>Pseudomonadota</taxon>
        <taxon>Betaproteobacteria</taxon>
        <taxon>Burkholderiales</taxon>
        <taxon>Comamonadaceae</taxon>
        <taxon>Rhodoferax</taxon>
    </lineage>
</organism>
<gene>
    <name evidence="1" type="ORF">J2X15_002807</name>
</gene>